<feature type="signal peptide" evidence="1">
    <location>
        <begin position="1"/>
        <end position="19"/>
    </location>
</feature>
<keyword evidence="3" id="KW-1185">Reference proteome</keyword>
<protein>
    <submittedName>
        <fullName evidence="2">Uncharacterized protein</fullName>
    </submittedName>
</protein>
<organism evidence="2 3">
    <name type="scientific">Halocaridina rubra</name>
    <name type="common">Hawaiian red shrimp</name>
    <dbReference type="NCBI Taxonomy" id="373956"/>
    <lineage>
        <taxon>Eukaryota</taxon>
        <taxon>Metazoa</taxon>
        <taxon>Ecdysozoa</taxon>
        <taxon>Arthropoda</taxon>
        <taxon>Crustacea</taxon>
        <taxon>Multicrustacea</taxon>
        <taxon>Malacostraca</taxon>
        <taxon>Eumalacostraca</taxon>
        <taxon>Eucarida</taxon>
        <taxon>Decapoda</taxon>
        <taxon>Pleocyemata</taxon>
        <taxon>Caridea</taxon>
        <taxon>Atyoidea</taxon>
        <taxon>Atyidae</taxon>
        <taxon>Halocaridina</taxon>
    </lineage>
</organism>
<gene>
    <name evidence="2" type="ORF">SK128_028493</name>
</gene>
<comment type="caution">
    <text evidence="2">The sequence shown here is derived from an EMBL/GenBank/DDBJ whole genome shotgun (WGS) entry which is preliminary data.</text>
</comment>
<dbReference type="AlphaFoldDB" id="A0AAN8ZV25"/>
<reference evidence="2 3" key="1">
    <citation type="submission" date="2023-11" db="EMBL/GenBank/DDBJ databases">
        <title>Halocaridina rubra genome assembly.</title>
        <authorList>
            <person name="Smith C."/>
        </authorList>
    </citation>
    <scope>NUCLEOTIDE SEQUENCE [LARGE SCALE GENOMIC DNA]</scope>
    <source>
        <strain evidence="2">EP-1</strain>
        <tissue evidence="2">Whole</tissue>
    </source>
</reference>
<evidence type="ECO:0000313" key="3">
    <source>
        <dbReference type="Proteomes" id="UP001381693"/>
    </source>
</evidence>
<accession>A0AAN8ZV25</accession>
<name>A0AAN8ZV25_HALRR</name>
<sequence>MLTSQLLLLLVLIMEGAAGSQLVPQIPDDVQLGITSTYNIWAHALRQQKDSQGQPVTRTDVDIKTLLSPDEWLMINLAPMDGPHPLYSNDNTALRTEFLLDYVIADPVQPNDEKMSQPDGLVVPNLSGKSLTFRKDSEGKITVEGIDVTNTKTLSNGITVYTLSNFLFDHRERIQEALEKLLSNRSNFGPFGRGAPMPPRPY</sequence>
<feature type="chain" id="PRO_5042993759" evidence="1">
    <location>
        <begin position="20"/>
        <end position="202"/>
    </location>
</feature>
<evidence type="ECO:0000256" key="1">
    <source>
        <dbReference type="SAM" id="SignalP"/>
    </source>
</evidence>
<dbReference type="EMBL" id="JAXCGZ010020964">
    <property type="protein sequence ID" value="KAK7063055.1"/>
    <property type="molecule type" value="Genomic_DNA"/>
</dbReference>
<evidence type="ECO:0000313" key="2">
    <source>
        <dbReference type="EMBL" id="KAK7063055.1"/>
    </source>
</evidence>
<dbReference type="Proteomes" id="UP001381693">
    <property type="component" value="Unassembled WGS sequence"/>
</dbReference>
<keyword evidence="1" id="KW-0732">Signal</keyword>
<proteinExistence type="predicted"/>